<geneLocation type="chloroplast" evidence="1"/>
<dbReference type="GeneID" id="33355339"/>
<keyword evidence="1" id="KW-0934">Plastid</keyword>
<name>A0A1Z1M7W1_9FLOR</name>
<gene>
    <name evidence="1" type="primary">ConsOrf3</name>
</gene>
<dbReference type="AlphaFoldDB" id="A0A1Z1M7W1"/>
<accession>A0A1Z1M7W1</accession>
<protein>
    <submittedName>
        <fullName evidence="1">Uncharacterized protein</fullName>
    </submittedName>
</protein>
<dbReference type="RefSeq" id="YP_009393616.1">
    <property type="nucleotide sequence ID" value="NC_035268.1"/>
</dbReference>
<keyword evidence="1" id="KW-0150">Chloroplast</keyword>
<reference evidence="1" key="1">
    <citation type="journal article" date="2017" name="J. Phycol.">
        <title>Analysis of chloroplast genomes and a supermatrix inform reclassification of the Rhodomelaceae (Rhodophyta).</title>
        <authorList>
            <person name="Diaz-Tapia P."/>
            <person name="Maggs C.A."/>
            <person name="West J.A."/>
            <person name="Verbruggen H."/>
        </authorList>
    </citation>
    <scope>NUCLEOTIDE SEQUENCE</scope>
    <source>
        <strain evidence="1">JW3897</strain>
    </source>
</reference>
<evidence type="ECO:0000313" key="1">
    <source>
        <dbReference type="EMBL" id="ARW62178.1"/>
    </source>
</evidence>
<dbReference type="EMBL" id="MF101421">
    <property type="protein sequence ID" value="ARW62178.1"/>
    <property type="molecule type" value="Genomic_DNA"/>
</dbReference>
<sequence>MKKKTNFKKKIDLLLISIEAISIYKIQNLLTSQVNINYKDKNNLLFVTNLIKINQNIRNYYNNSSCNFIQCIYQIYIIYNFIQINVLNELILQILQKYKKCVKSLEVQQYLNKFTYIYFVKYEYYYTYKSLNCLYKININELAILNLYIIKKLQSRQGILILIKYLYL</sequence>
<proteinExistence type="predicted"/>
<organism evidence="1">
    <name type="scientific">Bostrychia simpliciuscula</name>
    <dbReference type="NCBI Taxonomy" id="324754"/>
    <lineage>
        <taxon>Eukaryota</taxon>
        <taxon>Rhodophyta</taxon>
        <taxon>Florideophyceae</taxon>
        <taxon>Rhodymeniophycidae</taxon>
        <taxon>Ceramiales</taxon>
        <taxon>Rhodomelaceae</taxon>
        <taxon>Bostrychia</taxon>
    </lineage>
</organism>